<gene>
    <name evidence="3" type="ORF">EQG63_03010</name>
</gene>
<dbReference type="Pfam" id="PF13884">
    <property type="entry name" value="Peptidase_S74"/>
    <property type="match status" value="1"/>
</dbReference>
<organism evidence="3 4">
    <name type="scientific">Flavobacterium amnicola</name>
    <dbReference type="NCBI Taxonomy" id="2506422"/>
    <lineage>
        <taxon>Bacteria</taxon>
        <taxon>Pseudomonadati</taxon>
        <taxon>Bacteroidota</taxon>
        <taxon>Flavobacteriia</taxon>
        <taxon>Flavobacteriales</taxon>
        <taxon>Flavobacteriaceae</taxon>
        <taxon>Flavobacterium</taxon>
    </lineage>
</organism>
<evidence type="ECO:0000313" key="4">
    <source>
        <dbReference type="Proteomes" id="UP000290283"/>
    </source>
</evidence>
<keyword evidence="1" id="KW-0175">Coiled coil</keyword>
<feature type="domain" description="Peptidase S74" evidence="2">
    <location>
        <begin position="447"/>
        <end position="562"/>
    </location>
</feature>
<dbReference type="PROSITE" id="PS51688">
    <property type="entry name" value="ICA"/>
    <property type="match status" value="1"/>
</dbReference>
<dbReference type="InterPro" id="IPR044914">
    <property type="entry name" value="Endosialidase_C_dom_sf"/>
</dbReference>
<dbReference type="AlphaFoldDB" id="A0A4Q1K5P8"/>
<dbReference type="Proteomes" id="UP000290283">
    <property type="component" value="Unassembled WGS sequence"/>
</dbReference>
<evidence type="ECO:0000256" key="1">
    <source>
        <dbReference type="SAM" id="Coils"/>
    </source>
</evidence>
<proteinExistence type="predicted"/>
<dbReference type="RefSeq" id="WP_129434260.1">
    <property type="nucleotide sequence ID" value="NZ_SBKO01000001.1"/>
</dbReference>
<keyword evidence="4" id="KW-1185">Reference proteome</keyword>
<feature type="coiled-coil region" evidence="1">
    <location>
        <begin position="544"/>
        <end position="575"/>
    </location>
</feature>
<dbReference type="InterPro" id="IPR030392">
    <property type="entry name" value="S74_ICA"/>
</dbReference>
<name>A0A4Q1K5P8_9FLAO</name>
<sequence length="575" mass="62407">MKKYILLLTFFTFGIVNAQIGIGTVTPNSSSILDVTSTTKGLLPPKMTQAQRTAIATPATGLLVFQTDGSAGYYFYNGAGWQQFSAGNSWSLNGNSGTVPATNKLGTTDNQPLLVKTNNAESFRILGNGNVVLGGTTSTSKLHLTSPNVLSIVQDFESVTSGNVTLVNTNNPYNFYTNVGCIVDDGWRISTSDASSAACASCSGQRAVIDYGASTCDQDATLVVKLGVINATSIPISFNYSFNYDVTPEAFVVTLYNETTASVQATLLNLSADALNQLYSSTQAITSGQDYSLRFRYVGNYGWGVTVDNISIVAPVNVLRIVDGNQANNYVMVSDANGNGTWTNPSGFSISDDDWRFNSGSAYTDPIYRTGDIRIGSSGTPSYELDVDQGIDGNQTGLGSSEYITDGSAENWISNTIVPQNDNSVSLGSASLRWSTIYATNGVINTSDSREKENIQPLHYGLQELKQLKPVSYQWKEEKYGKTILSDSEKRNKIGFIAQDLQKILPETVQDSEWRPKDPNNLSVYEKRKTNILGVSYSEILPVVIKATQENQNTLNEVKKLLDEATLMVKQLEKK</sequence>
<dbReference type="EMBL" id="SBKO01000001">
    <property type="protein sequence ID" value="RXR20922.1"/>
    <property type="molecule type" value="Genomic_DNA"/>
</dbReference>
<accession>A0A4Q1K5P8</accession>
<evidence type="ECO:0000313" key="3">
    <source>
        <dbReference type="EMBL" id="RXR20922.1"/>
    </source>
</evidence>
<protein>
    <recommendedName>
        <fullName evidence="2">Peptidase S74 domain-containing protein</fullName>
    </recommendedName>
</protein>
<evidence type="ECO:0000259" key="2">
    <source>
        <dbReference type="PROSITE" id="PS51688"/>
    </source>
</evidence>
<dbReference type="Gene3D" id="4.10.1090.10">
    <property type="entry name" value="Endosialidase, domain 4"/>
    <property type="match status" value="1"/>
</dbReference>
<reference evidence="4" key="1">
    <citation type="submission" date="2019-01" db="EMBL/GenBank/DDBJ databases">
        <title>Cytophagaceae bacterium strain CAR-16.</title>
        <authorList>
            <person name="Chen W.-M."/>
        </authorList>
    </citation>
    <scope>NUCLEOTIDE SEQUENCE [LARGE SCALE GENOMIC DNA]</scope>
    <source>
        <strain evidence="4">LLJ-11</strain>
    </source>
</reference>
<dbReference type="OrthoDB" id="581140at2"/>
<comment type="caution">
    <text evidence="3">The sequence shown here is derived from an EMBL/GenBank/DDBJ whole genome shotgun (WGS) entry which is preliminary data.</text>
</comment>